<feature type="region of interest" description="Disordered" evidence="1">
    <location>
        <begin position="610"/>
        <end position="634"/>
    </location>
</feature>
<feature type="compositionally biased region" description="Basic and acidic residues" evidence="1">
    <location>
        <begin position="707"/>
        <end position="722"/>
    </location>
</feature>
<organism evidence="4">
    <name type="scientific">Brachypodium distachyon</name>
    <name type="common">Purple false brome</name>
    <name type="synonym">Trachynia distachya</name>
    <dbReference type="NCBI Taxonomy" id="15368"/>
    <lineage>
        <taxon>Eukaryota</taxon>
        <taxon>Viridiplantae</taxon>
        <taxon>Streptophyta</taxon>
        <taxon>Embryophyta</taxon>
        <taxon>Tracheophyta</taxon>
        <taxon>Spermatophyta</taxon>
        <taxon>Magnoliopsida</taxon>
        <taxon>Liliopsida</taxon>
        <taxon>Poales</taxon>
        <taxon>Poaceae</taxon>
        <taxon>BOP clade</taxon>
        <taxon>Pooideae</taxon>
        <taxon>Stipodae</taxon>
        <taxon>Brachypodieae</taxon>
        <taxon>Brachypodium</taxon>
    </lineage>
</organism>
<feature type="compositionally biased region" description="Polar residues" evidence="1">
    <location>
        <begin position="796"/>
        <end position="807"/>
    </location>
</feature>
<name>I1GSH1_BRADI</name>
<reference evidence="3 4" key="1">
    <citation type="journal article" date="2010" name="Nature">
        <title>Genome sequencing and analysis of the model grass Brachypodium distachyon.</title>
        <authorList>
            <consortium name="International Brachypodium Initiative"/>
        </authorList>
    </citation>
    <scope>NUCLEOTIDE SEQUENCE [LARGE SCALE GENOMIC DNA]</scope>
    <source>
        <strain evidence="3 4">Bd21</strain>
    </source>
</reference>
<proteinExistence type="predicted"/>
<reference evidence="3" key="2">
    <citation type="submission" date="2017-06" db="EMBL/GenBank/DDBJ databases">
        <title>WGS assembly of Brachypodium distachyon.</title>
        <authorList>
            <consortium name="The International Brachypodium Initiative"/>
            <person name="Lucas S."/>
            <person name="Harmon-Smith M."/>
            <person name="Lail K."/>
            <person name="Tice H."/>
            <person name="Grimwood J."/>
            <person name="Bruce D."/>
            <person name="Barry K."/>
            <person name="Shu S."/>
            <person name="Lindquist E."/>
            <person name="Wang M."/>
            <person name="Pitluck S."/>
            <person name="Vogel J.P."/>
            <person name="Garvin D.F."/>
            <person name="Mockler T.C."/>
            <person name="Schmutz J."/>
            <person name="Rokhsar D."/>
            <person name="Bevan M.W."/>
        </authorList>
    </citation>
    <scope>NUCLEOTIDE SEQUENCE</scope>
    <source>
        <strain evidence="3">Bd21</strain>
    </source>
</reference>
<dbReference type="Gramene" id="KQK15307">
    <property type="protein sequence ID" value="KQK15307"/>
    <property type="gene ID" value="BRADI_1g21820v3"/>
</dbReference>
<dbReference type="Pfam" id="PF05641">
    <property type="entry name" value="Agenet"/>
    <property type="match status" value="1"/>
</dbReference>
<dbReference type="AlphaFoldDB" id="I1GSH1"/>
<gene>
    <name evidence="4" type="primary">LOC100833465</name>
    <name evidence="3" type="ORF">BRADI_1g21820v3</name>
</gene>
<dbReference type="Proteomes" id="UP000008810">
    <property type="component" value="Chromosome 1"/>
</dbReference>
<dbReference type="HOGENOM" id="CLU_014967_0_0_1"/>
<keyword evidence="5" id="KW-1185">Reference proteome</keyword>
<feature type="compositionally biased region" description="Basic and acidic residues" evidence="1">
    <location>
        <begin position="863"/>
        <end position="876"/>
    </location>
</feature>
<dbReference type="PANTHER" id="PTHR31917">
    <property type="entry name" value="AGENET DOMAIN-CONTAINING PROTEIN-RELATED"/>
    <property type="match status" value="1"/>
</dbReference>
<dbReference type="SMART" id="SM00743">
    <property type="entry name" value="Agenet"/>
    <property type="match status" value="2"/>
</dbReference>
<dbReference type="EMBL" id="CM000880">
    <property type="protein sequence ID" value="KQK15307.1"/>
    <property type="molecule type" value="Genomic_DNA"/>
</dbReference>
<dbReference type="KEGG" id="bdi:100833465"/>
<dbReference type="GeneID" id="100833465"/>
<reference evidence="4" key="3">
    <citation type="submission" date="2018-08" db="UniProtKB">
        <authorList>
            <consortium name="EnsemblPlants"/>
        </authorList>
    </citation>
    <scope>IDENTIFICATION</scope>
    <source>
        <strain evidence="4">cv. Bd21</strain>
    </source>
</reference>
<feature type="compositionally biased region" description="Polar residues" evidence="1">
    <location>
        <begin position="723"/>
        <end position="736"/>
    </location>
</feature>
<evidence type="ECO:0000313" key="5">
    <source>
        <dbReference type="Proteomes" id="UP000008810"/>
    </source>
</evidence>
<dbReference type="Pfam" id="PF01426">
    <property type="entry name" value="BAH"/>
    <property type="match status" value="1"/>
</dbReference>
<evidence type="ECO:0000313" key="3">
    <source>
        <dbReference type="EMBL" id="KQK15307.1"/>
    </source>
</evidence>
<dbReference type="GO" id="GO:0003682">
    <property type="term" value="F:chromatin binding"/>
    <property type="evidence" value="ECO:0007669"/>
    <property type="project" value="InterPro"/>
</dbReference>
<dbReference type="PANTHER" id="PTHR31917:SF101">
    <property type="entry name" value="OS07G0607300 PROTEIN"/>
    <property type="match status" value="1"/>
</dbReference>
<feature type="domain" description="BAH" evidence="2">
    <location>
        <begin position="161"/>
        <end position="280"/>
    </location>
</feature>
<sequence>MAREDGPEFVRWREEFLSQERGSRVVHYYLEDADGVSHLAVVGTERSLRHMLYVVSEDFHGPQGFGGVDGGQGMFARKWRSRREVVDWLESFLPAKTLASNFSKFGPRVGNSIGLDGYSETGSFVCHNVGTTCSSDIMWSGPFWTCSKQLHHYKAFSRNGTTISTHSFVLVMSEEETRYLAYLEDMYEDKKGHKKVKVRWFHQNQEFACAIPPPAPHPCEVFITAYSQVISVECVDDIATVLTPEHYENYADTLPNCSLVGIRFCFRQYSKNKFKHFDLRTLRGYFSQAAVLALKVSPEQEKDGSDTTRAVKHCTPGKTKFSKQYERLYSKCLGTKICRGPQAGSMPSYQKPSKQSPGKHLSVKFIGPQNEPMPTYNVGDKIEVLSQDSGIVGCWFRCTVLKPCTSHNKLKIQYDDLQNADDCGRLEERVPASALALPDKLGLRCAGRLRIRPRPQQHTLMDDTALLPGTAVDVWQFSGWWEGVVVSTDSISPDSLQIYFPGENFFRVCQLNDTRISKDWVKSRWVSIERKPAVLSRIPSVGVQMRQLDIVTSTGGLGSVNSARPEQELEAVQANSGGDKQTGVDTQTEVSLMDKEYACIEDVKQTILGKRPRDEDAEQDCNGEETGTDMQTDVRLTDKASAAVEHENQTILEKDDDAEQNCNGQAPSLTDKSSAAVEDKNQTKDDDAEQNCNGQAPGLTDNSSAAVEDKNQTILGKDKDAEQNCNGQAPSLNKSSAAVEDENQTIVGKRPRDDDAEQNCNGQAFSLTDKPSAVVNDEKQTILGKRPRDDDAEQKCNGQESSLTNKASADADDEKETILGKRPRDDAADQKCNGQVSSLTAASVSVDIEKQAQLGKQSGDNNAEQHCDEEVFRLTDKASASVEDDKNTVLGKRPRVDDDDGQDCNGEVGVDVDAGKP</sequence>
<dbReference type="OMA" id="DAEQNCN"/>
<dbReference type="InterPro" id="IPR001025">
    <property type="entry name" value="BAH_dom"/>
</dbReference>
<dbReference type="InterPro" id="IPR014002">
    <property type="entry name" value="Agenet_dom_plant"/>
</dbReference>
<dbReference type="STRING" id="15368.I1GSH1"/>
<feature type="compositionally biased region" description="Basic and acidic residues" evidence="1">
    <location>
        <begin position="816"/>
        <end position="829"/>
    </location>
</feature>
<dbReference type="Gene3D" id="2.30.30.490">
    <property type="match status" value="1"/>
</dbReference>
<dbReference type="PROSITE" id="PS51038">
    <property type="entry name" value="BAH"/>
    <property type="match status" value="1"/>
</dbReference>
<dbReference type="CDD" id="cd20405">
    <property type="entry name" value="Tudor_Agenet_AtDUF_rpt1_3"/>
    <property type="match status" value="1"/>
</dbReference>
<dbReference type="InterPro" id="IPR043151">
    <property type="entry name" value="BAH_sf"/>
</dbReference>
<feature type="region of interest" description="Disordered" evidence="1">
    <location>
        <begin position="649"/>
        <end position="917"/>
    </location>
</feature>
<dbReference type="FunCoup" id="I1GSH1">
    <property type="interactions" value="2437"/>
</dbReference>
<dbReference type="eggNOG" id="ENOG502QSIN">
    <property type="taxonomic scope" value="Eukaryota"/>
</dbReference>
<evidence type="ECO:0000256" key="1">
    <source>
        <dbReference type="SAM" id="MobiDB-lite"/>
    </source>
</evidence>
<feature type="compositionally biased region" description="Acidic residues" evidence="1">
    <location>
        <begin position="615"/>
        <end position="627"/>
    </location>
</feature>
<feature type="compositionally biased region" description="Polar residues" evidence="1">
    <location>
        <begin position="832"/>
        <end position="843"/>
    </location>
</feature>
<feature type="compositionally biased region" description="Polar residues" evidence="1">
    <location>
        <begin position="660"/>
        <end position="673"/>
    </location>
</feature>
<feature type="compositionally biased region" description="Polar residues" evidence="1">
    <location>
        <begin position="690"/>
        <end position="705"/>
    </location>
</feature>
<dbReference type="CDD" id="cd04721">
    <property type="entry name" value="BAH_plant_1"/>
    <property type="match status" value="1"/>
</dbReference>
<evidence type="ECO:0000313" key="4">
    <source>
        <dbReference type="EnsemblPlants" id="KQK15307"/>
    </source>
</evidence>
<dbReference type="InterPro" id="IPR008395">
    <property type="entry name" value="Agenet-like_dom"/>
</dbReference>
<evidence type="ECO:0000259" key="2">
    <source>
        <dbReference type="PROSITE" id="PS51038"/>
    </source>
</evidence>
<dbReference type="RefSeq" id="XP_003562715.1">
    <property type="nucleotide sequence ID" value="XM_003562667.4"/>
</dbReference>
<dbReference type="OrthoDB" id="1883212at2759"/>
<dbReference type="EnsemblPlants" id="KQK15307">
    <property type="protein sequence ID" value="KQK15307"/>
    <property type="gene ID" value="BRADI_1g21820v3"/>
</dbReference>
<protein>
    <recommendedName>
        <fullName evidence="2">BAH domain-containing protein</fullName>
    </recommendedName>
</protein>
<accession>I1GSH1</accession>